<keyword evidence="1" id="KW-0472">Membrane</keyword>
<feature type="transmembrane region" description="Helical" evidence="1">
    <location>
        <begin position="6"/>
        <end position="24"/>
    </location>
</feature>
<dbReference type="AlphaFoldDB" id="A0A1I3U131"/>
<evidence type="ECO:0000313" key="2">
    <source>
        <dbReference type="EMBL" id="SFJ75616.1"/>
    </source>
</evidence>
<dbReference type="EMBL" id="FOQY01000012">
    <property type="protein sequence ID" value="SFJ75616.1"/>
    <property type="molecule type" value="Genomic_DNA"/>
</dbReference>
<organism evidence="2 3">
    <name type="scientific">Streptosporangium canum</name>
    <dbReference type="NCBI Taxonomy" id="324952"/>
    <lineage>
        <taxon>Bacteria</taxon>
        <taxon>Bacillati</taxon>
        <taxon>Actinomycetota</taxon>
        <taxon>Actinomycetes</taxon>
        <taxon>Streptosporangiales</taxon>
        <taxon>Streptosporangiaceae</taxon>
        <taxon>Streptosporangium</taxon>
    </lineage>
</organism>
<keyword evidence="1" id="KW-0812">Transmembrane</keyword>
<keyword evidence="3" id="KW-1185">Reference proteome</keyword>
<proteinExistence type="predicted"/>
<reference evidence="3" key="1">
    <citation type="submission" date="2016-10" db="EMBL/GenBank/DDBJ databases">
        <authorList>
            <person name="Varghese N."/>
            <person name="Submissions S."/>
        </authorList>
    </citation>
    <scope>NUCLEOTIDE SEQUENCE [LARGE SCALE GENOMIC DNA]</scope>
    <source>
        <strain evidence="3">CGMCC 4.2126</strain>
    </source>
</reference>
<evidence type="ECO:0000256" key="1">
    <source>
        <dbReference type="SAM" id="Phobius"/>
    </source>
</evidence>
<keyword evidence="1" id="KW-1133">Transmembrane helix</keyword>
<accession>A0A1I3U131</accession>
<sequence length="49" mass="5409">MGLNILIVIIASVVLGFILGVIMVRPRRWDLYVCADDTAHVDLPSDRDG</sequence>
<dbReference type="RefSeq" id="WP_399552095.1">
    <property type="nucleotide sequence ID" value="NZ_JBITJN010000101.1"/>
</dbReference>
<evidence type="ECO:0000313" key="3">
    <source>
        <dbReference type="Proteomes" id="UP000199111"/>
    </source>
</evidence>
<name>A0A1I3U131_9ACTN</name>
<gene>
    <name evidence="2" type="ORF">SAMN05216275_1123</name>
</gene>
<protein>
    <submittedName>
        <fullName evidence="2">Uncharacterized protein</fullName>
    </submittedName>
</protein>
<dbReference type="Proteomes" id="UP000199111">
    <property type="component" value="Unassembled WGS sequence"/>
</dbReference>